<evidence type="ECO:0000256" key="1">
    <source>
        <dbReference type="ARBA" id="ARBA00008668"/>
    </source>
</evidence>
<keyword evidence="7" id="KW-1185">Reference proteome</keyword>
<dbReference type="KEGG" id="pin:Ping_2959"/>
<organism evidence="6 7">
    <name type="scientific">Psychromonas ingrahamii (strain DSM 17664 / CCUG 51855 / 37)</name>
    <dbReference type="NCBI Taxonomy" id="357804"/>
    <lineage>
        <taxon>Bacteria</taxon>
        <taxon>Pseudomonadati</taxon>
        <taxon>Pseudomonadota</taxon>
        <taxon>Gammaproteobacteria</taxon>
        <taxon>Alteromonadales</taxon>
        <taxon>Psychromonadaceae</taxon>
        <taxon>Psychromonas</taxon>
    </lineage>
</organism>
<dbReference type="eggNOG" id="COG2755">
    <property type="taxonomic scope" value="Bacteria"/>
</dbReference>
<dbReference type="HOGENOM" id="CLU_051180_3_0_6"/>
<feature type="signal peptide" evidence="4">
    <location>
        <begin position="1"/>
        <end position="19"/>
    </location>
</feature>
<dbReference type="FunFam" id="3.40.50.1110:FF:000001">
    <property type="entry name" value="Multifunctional acyl-CoA thioesterase I"/>
    <property type="match status" value="1"/>
</dbReference>
<evidence type="ECO:0000313" key="7">
    <source>
        <dbReference type="Proteomes" id="UP000000639"/>
    </source>
</evidence>
<dbReference type="GO" id="GO:0006629">
    <property type="term" value="P:lipid metabolic process"/>
    <property type="evidence" value="ECO:0007669"/>
    <property type="project" value="InterPro"/>
</dbReference>
<dbReference type="SUPFAM" id="SSF52266">
    <property type="entry name" value="SGNH hydrolase"/>
    <property type="match status" value="1"/>
</dbReference>
<dbReference type="InterPro" id="IPR008265">
    <property type="entry name" value="Lipase_GDSL_AS"/>
</dbReference>
<sequence>MTKILSFYFALLFCAAANGQTLLILGDSLSAGYNMSIEQSWPSLLSAELQALDKSTTVVNASISGDTTDNALARLPELLSLHQPSSVLIELGANDGLRGFPPALVMGNLKKMINLIKAQNGSPILMQIQVPPNYGKRYSEAFSSLYPQLSEKYNTPLIPFFLEQVIVKPQWMMNDGLHPTAEAQPWIAQYMAKQLAPYLKNR</sequence>
<dbReference type="GO" id="GO:0004622">
    <property type="term" value="F:phosphatidylcholine lysophospholipase activity"/>
    <property type="evidence" value="ECO:0007669"/>
    <property type="project" value="UniProtKB-ARBA"/>
</dbReference>
<dbReference type="EMBL" id="CP000510">
    <property type="protein sequence ID" value="ABM04661.1"/>
    <property type="molecule type" value="Genomic_DNA"/>
</dbReference>
<dbReference type="Gene3D" id="3.40.50.1110">
    <property type="entry name" value="SGNH hydrolase"/>
    <property type="match status" value="1"/>
</dbReference>
<dbReference type="STRING" id="357804.Ping_2959"/>
<keyword evidence="2 4" id="KW-0732">Signal</keyword>
<dbReference type="InterPro" id="IPR051532">
    <property type="entry name" value="Ester_Hydrolysis_Enzymes"/>
</dbReference>
<evidence type="ECO:0000256" key="4">
    <source>
        <dbReference type="SAM" id="SignalP"/>
    </source>
</evidence>
<comment type="similarity">
    <text evidence="1">Belongs to the 'GDSL' lipolytic enzyme family.</text>
</comment>
<dbReference type="RefSeq" id="WP_011771215.1">
    <property type="nucleotide sequence ID" value="NC_008709.1"/>
</dbReference>
<dbReference type="InterPro" id="IPR013830">
    <property type="entry name" value="SGNH_hydro"/>
</dbReference>
<gene>
    <name evidence="6" type="ordered locus">Ping_2959</name>
</gene>
<reference evidence="6 7" key="1">
    <citation type="submission" date="2007-01" db="EMBL/GenBank/DDBJ databases">
        <title>Complete sequence of Psychromonas ingrahamii 37.</title>
        <authorList>
            <consortium name="US DOE Joint Genome Institute"/>
            <person name="Copeland A."/>
            <person name="Lucas S."/>
            <person name="Lapidus A."/>
            <person name="Barry K."/>
            <person name="Detter J.C."/>
            <person name="Glavina del Rio T."/>
            <person name="Hammon N."/>
            <person name="Israni S."/>
            <person name="Dalin E."/>
            <person name="Tice H."/>
            <person name="Pitluck S."/>
            <person name="Thompson L.S."/>
            <person name="Brettin T."/>
            <person name="Bruce D."/>
            <person name="Han C."/>
            <person name="Tapia R."/>
            <person name="Schmutz J."/>
            <person name="Larimer F."/>
            <person name="Land M."/>
            <person name="Hauser L."/>
            <person name="Kyrpides N."/>
            <person name="Ivanova N."/>
            <person name="Staley J."/>
            <person name="Richardson P."/>
        </authorList>
    </citation>
    <scope>NUCLEOTIDE SEQUENCE [LARGE SCALE GENOMIC DNA]</scope>
    <source>
        <strain evidence="6 7">37</strain>
    </source>
</reference>
<dbReference type="PANTHER" id="PTHR30383:SF24">
    <property type="entry name" value="THIOESTERASE 1_PROTEASE 1_LYSOPHOSPHOLIPASE L1"/>
    <property type="match status" value="1"/>
</dbReference>
<dbReference type="Pfam" id="PF13472">
    <property type="entry name" value="Lipase_GDSL_2"/>
    <property type="match status" value="1"/>
</dbReference>
<dbReference type="PANTHER" id="PTHR30383">
    <property type="entry name" value="THIOESTERASE 1/PROTEASE 1/LYSOPHOSPHOLIPASE L1"/>
    <property type="match status" value="1"/>
</dbReference>
<dbReference type="PROSITE" id="PS01098">
    <property type="entry name" value="LIPASE_GDSL_SER"/>
    <property type="match status" value="1"/>
</dbReference>
<feature type="domain" description="SGNH hydrolase-type esterase" evidence="5">
    <location>
        <begin position="24"/>
        <end position="183"/>
    </location>
</feature>
<proteinExistence type="inferred from homology"/>
<dbReference type="NCBIfam" id="NF007819">
    <property type="entry name" value="PRK10528.1"/>
    <property type="match status" value="1"/>
</dbReference>
<protein>
    <submittedName>
        <fullName evidence="6">Arylesterase</fullName>
        <ecNumber evidence="6">3.1.1.2</ecNumber>
    </submittedName>
</protein>
<dbReference type="CDD" id="cd01822">
    <property type="entry name" value="Lysophospholipase_L1_like"/>
    <property type="match status" value="1"/>
</dbReference>
<dbReference type="OrthoDB" id="9786188at2"/>
<dbReference type="InterPro" id="IPR036514">
    <property type="entry name" value="SGNH_hydro_sf"/>
</dbReference>
<evidence type="ECO:0000256" key="2">
    <source>
        <dbReference type="ARBA" id="ARBA00022729"/>
    </source>
</evidence>
<evidence type="ECO:0000313" key="6">
    <source>
        <dbReference type="EMBL" id="ABM04661.1"/>
    </source>
</evidence>
<feature type="chain" id="PRO_5002637625" evidence="4">
    <location>
        <begin position="20"/>
        <end position="202"/>
    </location>
</feature>
<name>A1SYU6_PSYIN</name>
<dbReference type="AlphaFoldDB" id="A1SYU6"/>
<dbReference type="EC" id="3.1.1.2" evidence="6"/>
<evidence type="ECO:0000259" key="5">
    <source>
        <dbReference type="Pfam" id="PF13472"/>
    </source>
</evidence>
<dbReference type="Proteomes" id="UP000000639">
    <property type="component" value="Chromosome"/>
</dbReference>
<keyword evidence="3 6" id="KW-0378">Hydrolase</keyword>
<accession>A1SYU6</accession>
<evidence type="ECO:0000256" key="3">
    <source>
        <dbReference type="ARBA" id="ARBA00022801"/>
    </source>
</evidence>
<dbReference type="GO" id="GO:0004064">
    <property type="term" value="F:arylesterase activity"/>
    <property type="evidence" value="ECO:0007669"/>
    <property type="project" value="UniProtKB-EC"/>
</dbReference>